<feature type="transmembrane region" description="Helical" evidence="9">
    <location>
        <begin position="150"/>
        <end position="170"/>
    </location>
</feature>
<evidence type="ECO:0000256" key="7">
    <source>
        <dbReference type="ARBA" id="ARBA00022989"/>
    </source>
</evidence>
<dbReference type="NCBIfam" id="TIGR02141">
    <property type="entry name" value="modB_ABC"/>
    <property type="match status" value="1"/>
</dbReference>
<dbReference type="InterPro" id="IPR011867">
    <property type="entry name" value="ModB_ABC"/>
</dbReference>
<evidence type="ECO:0000256" key="10">
    <source>
        <dbReference type="RuleBase" id="RU365097"/>
    </source>
</evidence>
<evidence type="ECO:0000256" key="4">
    <source>
        <dbReference type="ARBA" id="ARBA00022475"/>
    </source>
</evidence>
<dbReference type="PROSITE" id="PS50928">
    <property type="entry name" value="ABC_TM1"/>
    <property type="match status" value="1"/>
</dbReference>
<sequence length="221" mass="23828">METHEVSAVLLSLGVASLAVLLSLPFGLWCGWILARKRFPGKTLFEAIVFLPLVLPPIVTGFFLLYVLGPETGLGKLLNIDFLFTWRALVVAAAVVGFPLMVRPIRAAIEDIDQGLEEAARTLGHSRWQTLKLVTLPLARRGILGGSVLAFARALGEFGATVMVASNLPGERTLALEIFNQAAVPGTDELVMRLALISVALSILALVVSELLLARHTRDAR</sequence>
<feature type="transmembrane region" description="Helical" evidence="9">
    <location>
        <begin position="47"/>
        <end position="68"/>
    </location>
</feature>
<name>A0A7Y2ED69_UNCEI</name>
<dbReference type="EMBL" id="JABDJR010000152">
    <property type="protein sequence ID" value="NNF05908.1"/>
    <property type="molecule type" value="Genomic_DNA"/>
</dbReference>
<comment type="caution">
    <text evidence="12">The sequence shown here is derived from an EMBL/GenBank/DDBJ whole genome shotgun (WGS) entry which is preliminary data.</text>
</comment>
<gene>
    <name evidence="12" type="primary">modB</name>
    <name evidence="12" type="ORF">HKN21_04045</name>
</gene>
<keyword evidence="3 9" id="KW-0813">Transport</keyword>
<proteinExistence type="inferred from homology"/>
<dbReference type="SUPFAM" id="SSF161098">
    <property type="entry name" value="MetI-like"/>
    <property type="match status" value="1"/>
</dbReference>
<organism evidence="12 13">
    <name type="scientific">Eiseniibacteriota bacterium</name>
    <dbReference type="NCBI Taxonomy" id="2212470"/>
    <lineage>
        <taxon>Bacteria</taxon>
        <taxon>Candidatus Eiseniibacteriota</taxon>
    </lineage>
</organism>
<evidence type="ECO:0000256" key="9">
    <source>
        <dbReference type="RuleBase" id="RU363032"/>
    </source>
</evidence>
<evidence type="ECO:0000313" key="13">
    <source>
        <dbReference type="Proteomes" id="UP000547674"/>
    </source>
</evidence>
<keyword evidence="4 10" id="KW-1003">Cell membrane</keyword>
<evidence type="ECO:0000256" key="8">
    <source>
        <dbReference type="ARBA" id="ARBA00023136"/>
    </source>
</evidence>
<comment type="subcellular location">
    <subcellularLocation>
        <location evidence="1 9">Cell membrane</location>
        <topology evidence="1 9">Multi-pass membrane protein</topology>
    </subcellularLocation>
</comment>
<keyword evidence="5 10" id="KW-0500">Molybdenum</keyword>
<accession>A0A7Y2ED69</accession>
<evidence type="ECO:0000256" key="6">
    <source>
        <dbReference type="ARBA" id="ARBA00022692"/>
    </source>
</evidence>
<feature type="transmembrane region" description="Helical" evidence="9">
    <location>
        <begin position="80"/>
        <end position="102"/>
    </location>
</feature>
<protein>
    <recommendedName>
        <fullName evidence="10">Molybdenum transport system permease</fullName>
    </recommendedName>
</protein>
<comment type="function">
    <text evidence="10">Part of the binding-protein-dependent transport system for molybdenum; probably responsible for the translocation of the substrate across the membrane.</text>
</comment>
<evidence type="ECO:0000313" key="12">
    <source>
        <dbReference type="EMBL" id="NNF05908.1"/>
    </source>
</evidence>
<dbReference type="CDD" id="cd06261">
    <property type="entry name" value="TM_PBP2"/>
    <property type="match status" value="1"/>
</dbReference>
<dbReference type="Pfam" id="PF00528">
    <property type="entry name" value="BPD_transp_1"/>
    <property type="match status" value="1"/>
</dbReference>
<evidence type="ECO:0000256" key="3">
    <source>
        <dbReference type="ARBA" id="ARBA00022448"/>
    </source>
</evidence>
<dbReference type="Proteomes" id="UP000547674">
    <property type="component" value="Unassembled WGS sequence"/>
</dbReference>
<feature type="domain" description="ABC transmembrane type-1" evidence="11">
    <location>
        <begin position="9"/>
        <end position="212"/>
    </location>
</feature>
<keyword evidence="7 9" id="KW-1133">Transmembrane helix</keyword>
<dbReference type="AlphaFoldDB" id="A0A7Y2ED69"/>
<evidence type="ECO:0000256" key="2">
    <source>
        <dbReference type="ARBA" id="ARBA00007069"/>
    </source>
</evidence>
<dbReference type="InterPro" id="IPR000515">
    <property type="entry name" value="MetI-like"/>
</dbReference>
<dbReference type="PANTHER" id="PTHR30183:SF3">
    <property type="entry name" value="MOLYBDENUM TRANSPORT SYSTEM PERMEASE PROTEIN MODB"/>
    <property type="match status" value="1"/>
</dbReference>
<keyword evidence="6 9" id="KW-0812">Transmembrane</keyword>
<evidence type="ECO:0000256" key="5">
    <source>
        <dbReference type="ARBA" id="ARBA00022505"/>
    </source>
</evidence>
<dbReference type="Gene3D" id="1.10.3720.10">
    <property type="entry name" value="MetI-like"/>
    <property type="match status" value="1"/>
</dbReference>
<evidence type="ECO:0000256" key="1">
    <source>
        <dbReference type="ARBA" id="ARBA00004651"/>
    </source>
</evidence>
<feature type="transmembrane region" description="Helical" evidence="9">
    <location>
        <begin position="190"/>
        <end position="213"/>
    </location>
</feature>
<dbReference type="InterPro" id="IPR035906">
    <property type="entry name" value="MetI-like_sf"/>
</dbReference>
<dbReference type="GO" id="GO:0015098">
    <property type="term" value="F:molybdate ion transmembrane transporter activity"/>
    <property type="evidence" value="ECO:0007669"/>
    <property type="project" value="UniProtKB-UniRule"/>
</dbReference>
<keyword evidence="8 9" id="KW-0472">Membrane</keyword>
<reference evidence="12 13" key="1">
    <citation type="submission" date="2020-03" db="EMBL/GenBank/DDBJ databases">
        <title>Metabolic flexibility allows generalist bacteria to become dominant in a frequently disturbed ecosystem.</title>
        <authorList>
            <person name="Chen Y.-J."/>
            <person name="Leung P.M."/>
            <person name="Bay S.K."/>
            <person name="Hugenholtz P."/>
            <person name="Kessler A.J."/>
            <person name="Shelley G."/>
            <person name="Waite D.W."/>
            <person name="Cook P.L."/>
            <person name="Greening C."/>
        </authorList>
    </citation>
    <scope>NUCLEOTIDE SEQUENCE [LARGE SCALE GENOMIC DNA]</scope>
    <source>
        <strain evidence="12">SS_bin_28</strain>
    </source>
</reference>
<dbReference type="GO" id="GO:0005886">
    <property type="term" value="C:plasma membrane"/>
    <property type="evidence" value="ECO:0007669"/>
    <property type="project" value="UniProtKB-SubCell"/>
</dbReference>
<comment type="similarity">
    <text evidence="2 10">Belongs to the binding-protein-dependent transport system permease family. CysTW subfamily.</text>
</comment>
<dbReference type="PANTHER" id="PTHR30183">
    <property type="entry name" value="MOLYBDENUM TRANSPORT SYSTEM PERMEASE PROTEIN MODB"/>
    <property type="match status" value="1"/>
</dbReference>
<evidence type="ECO:0000259" key="11">
    <source>
        <dbReference type="PROSITE" id="PS50928"/>
    </source>
</evidence>
<feature type="transmembrane region" description="Helical" evidence="9">
    <location>
        <begin position="6"/>
        <end position="35"/>
    </location>
</feature>